<dbReference type="EMBL" id="CP030750">
    <property type="protein sequence ID" value="AXA26978.1"/>
    <property type="molecule type" value="Genomic_DNA"/>
</dbReference>
<proteinExistence type="predicted"/>
<reference evidence="1 2" key="1">
    <citation type="submission" date="2018-06" db="EMBL/GenBank/DDBJ databases">
        <title>The genome of Pseudomonas putida NX-1, a lignin degrader.</title>
        <authorList>
            <person name="Xu Z."/>
        </authorList>
    </citation>
    <scope>NUCLEOTIDE SEQUENCE [LARGE SCALE GENOMIC DNA]</scope>
    <source>
        <strain evidence="1 2">NX-1</strain>
    </source>
</reference>
<protein>
    <submittedName>
        <fullName evidence="1">Uncharacterized protein</fullName>
    </submittedName>
</protein>
<sequence length="69" mass="8031">MDWGQLVGQREPFDLDKLIQNAQVMAQRFQPCRVQQSVQGLRTDLSTERQQRFRAAIHGQKRDAIVHKA</sequence>
<evidence type="ECO:0000313" key="1">
    <source>
        <dbReference type="EMBL" id="AXA26978.1"/>
    </source>
</evidence>
<organism evidence="1 2">
    <name type="scientific">Pseudomonas putida</name>
    <name type="common">Arthrobacter siderocapsulatus</name>
    <dbReference type="NCBI Taxonomy" id="303"/>
    <lineage>
        <taxon>Bacteria</taxon>
        <taxon>Pseudomonadati</taxon>
        <taxon>Pseudomonadota</taxon>
        <taxon>Gammaproteobacteria</taxon>
        <taxon>Pseudomonadales</taxon>
        <taxon>Pseudomonadaceae</taxon>
        <taxon>Pseudomonas</taxon>
    </lineage>
</organism>
<dbReference type="Proteomes" id="UP000251617">
    <property type="component" value="Chromosome"/>
</dbReference>
<gene>
    <name evidence="1" type="ORF">C1S65_23735</name>
</gene>
<dbReference type="AlphaFoldDB" id="A0AAD0PGW5"/>
<accession>A0AAD0PGW5</accession>
<evidence type="ECO:0000313" key="2">
    <source>
        <dbReference type="Proteomes" id="UP000251617"/>
    </source>
</evidence>
<name>A0AAD0PGW5_PSEPU</name>